<dbReference type="PANTHER" id="PTHR10871:SF1">
    <property type="entry name" value="SMALL RIBOSOMAL SUBUNIT PROTEIN US13M"/>
    <property type="match status" value="1"/>
</dbReference>
<dbReference type="InterPro" id="IPR001892">
    <property type="entry name" value="Ribosomal_uS13"/>
</dbReference>
<comment type="subunit">
    <text evidence="7">Part of the 30S ribosomal subunit. Forms a loose heterodimer with protein S19. Forms two bridges to the 50S subunit in the 70S ribosome.</text>
</comment>
<dbReference type="PIRSF" id="PIRSF002134">
    <property type="entry name" value="Ribosomal_S13"/>
    <property type="match status" value="1"/>
</dbReference>
<evidence type="ECO:0000256" key="2">
    <source>
        <dbReference type="ARBA" id="ARBA00022730"/>
    </source>
</evidence>
<dbReference type="InterPro" id="IPR019980">
    <property type="entry name" value="Ribosomal_uS13_bac-type"/>
</dbReference>
<dbReference type="NCBIfam" id="TIGR03631">
    <property type="entry name" value="uS13_bact"/>
    <property type="match status" value="1"/>
</dbReference>
<evidence type="ECO:0000256" key="8">
    <source>
        <dbReference type="RuleBase" id="RU003830"/>
    </source>
</evidence>
<protein>
    <recommendedName>
        <fullName evidence="6 7">Small ribosomal subunit protein uS13</fullName>
    </recommendedName>
</protein>
<keyword evidence="7" id="KW-0820">tRNA-binding</keyword>
<dbReference type="Gene3D" id="1.10.8.50">
    <property type="match status" value="1"/>
</dbReference>
<sequence>MARIAGVDLPRDKRIEYALTLIYGIGWTTARKILERTGIDPWTKVRDLTDDEVQRLRDIIEKEMVVEGDLRRQVAMNIKRLIDIGCYRGIRHRMGLPVRGQRTRTNARTRKGPRPRIGVKKKAKQQS</sequence>
<dbReference type="GO" id="GO:0003735">
    <property type="term" value="F:structural constituent of ribosome"/>
    <property type="evidence" value="ECO:0007669"/>
    <property type="project" value="InterPro"/>
</dbReference>
<gene>
    <name evidence="7" type="primary">rpsM</name>
    <name evidence="10" type="ORF">ENP47_01590</name>
</gene>
<keyword evidence="2 7" id="KW-0699">rRNA-binding</keyword>
<dbReference type="FunFam" id="4.10.910.10:FF:000001">
    <property type="entry name" value="30S ribosomal protein S13"/>
    <property type="match status" value="1"/>
</dbReference>
<dbReference type="InterPro" id="IPR027437">
    <property type="entry name" value="Rbsml_uS13_C"/>
</dbReference>
<dbReference type="Gene3D" id="4.10.910.10">
    <property type="entry name" value="30s ribosomal protein s13, domain 2"/>
    <property type="match status" value="1"/>
</dbReference>
<dbReference type="AlphaFoldDB" id="A0A7C1X4P8"/>
<dbReference type="InterPro" id="IPR010979">
    <property type="entry name" value="Ribosomal_uS13-like_H2TH"/>
</dbReference>
<dbReference type="GO" id="GO:0005829">
    <property type="term" value="C:cytosol"/>
    <property type="evidence" value="ECO:0007669"/>
    <property type="project" value="TreeGrafter"/>
</dbReference>
<dbReference type="PROSITE" id="PS50159">
    <property type="entry name" value="RIBOSOMAL_S13_2"/>
    <property type="match status" value="1"/>
</dbReference>
<dbReference type="PANTHER" id="PTHR10871">
    <property type="entry name" value="30S RIBOSOMAL PROTEIN S13/40S RIBOSOMAL PROTEIN S18"/>
    <property type="match status" value="1"/>
</dbReference>
<dbReference type="GO" id="GO:0000049">
    <property type="term" value="F:tRNA binding"/>
    <property type="evidence" value="ECO:0007669"/>
    <property type="project" value="UniProtKB-UniRule"/>
</dbReference>
<dbReference type="PROSITE" id="PS00646">
    <property type="entry name" value="RIBOSOMAL_S13_1"/>
    <property type="match status" value="1"/>
</dbReference>
<dbReference type="GO" id="GO:0019843">
    <property type="term" value="F:rRNA binding"/>
    <property type="evidence" value="ECO:0007669"/>
    <property type="project" value="UniProtKB-UniRule"/>
</dbReference>
<dbReference type="HAMAP" id="MF_01315">
    <property type="entry name" value="Ribosomal_uS13"/>
    <property type="match status" value="1"/>
</dbReference>
<dbReference type="GO" id="GO:0015935">
    <property type="term" value="C:small ribosomal subunit"/>
    <property type="evidence" value="ECO:0007669"/>
    <property type="project" value="TreeGrafter"/>
</dbReference>
<comment type="caution">
    <text evidence="10">The sequence shown here is derived from an EMBL/GenBank/DDBJ whole genome shotgun (WGS) entry which is preliminary data.</text>
</comment>
<evidence type="ECO:0000256" key="1">
    <source>
        <dbReference type="ARBA" id="ARBA00008080"/>
    </source>
</evidence>
<keyword evidence="5 7" id="KW-0687">Ribonucleoprotein</keyword>
<reference evidence="10" key="1">
    <citation type="journal article" date="2020" name="mSystems">
        <title>Genome- and Community-Level Interaction Insights into Carbon Utilization and Element Cycling Functions of Hydrothermarchaeota in Hydrothermal Sediment.</title>
        <authorList>
            <person name="Zhou Z."/>
            <person name="Liu Y."/>
            <person name="Xu W."/>
            <person name="Pan J."/>
            <person name="Luo Z.H."/>
            <person name="Li M."/>
        </authorList>
    </citation>
    <scope>NUCLEOTIDE SEQUENCE [LARGE SCALE GENOMIC DNA]</scope>
    <source>
        <strain evidence="10">SpSt-222</strain>
    </source>
</reference>
<keyword evidence="4 7" id="KW-0689">Ribosomal protein</keyword>
<evidence type="ECO:0000313" key="10">
    <source>
        <dbReference type="EMBL" id="HEF64294.1"/>
    </source>
</evidence>
<dbReference type="EMBL" id="DSJL01000002">
    <property type="protein sequence ID" value="HEF64294.1"/>
    <property type="molecule type" value="Genomic_DNA"/>
</dbReference>
<evidence type="ECO:0000256" key="4">
    <source>
        <dbReference type="ARBA" id="ARBA00022980"/>
    </source>
</evidence>
<feature type="compositionally biased region" description="Basic residues" evidence="9">
    <location>
        <begin position="101"/>
        <end position="127"/>
    </location>
</feature>
<evidence type="ECO:0000256" key="3">
    <source>
        <dbReference type="ARBA" id="ARBA00022884"/>
    </source>
</evidence>
<organism evidence="10">
    <name type="scientific">Thermomicrobium roseum</name>
    <dbReference type="NCBI Taxonomy" id="500"/>
    <lineage>
        <taxon>Bacteria</taxon>
        <taxon>Pseudomonadati</taxon>
        <taxon>Thermomicrobiota</taxon>
        <taxon>Thermomicrobia</taxon>
        <taxon>Thermomicrobiales</taxon>
        <taxon>Thermomicrobiaceae</taxon>
        <taxon>Thermomicrobium</taxon>
    </lineage>
</organism>
<name>A0A7C1X4P8_THERO</name>
<comment type="similarity">
    <text evidence="1 7 8">Belongs to the universal ribosomal protein uS13 family.</text>
</comment>
<evidence type="ECO:0000256" key="7">
    <source>
        <dbReference type="HAMAP-Rule" id="MF_01315"/>
    </source>
</evidence>
<evidence type="ECO:0000256" key="9">
    <source>
        <dbReference type="SAM" id="MobiDB-lite"/>
    </source>
</evidence>
<dbReference type="Pfam" id="PF00416">
    <property type="entry name" value="Ribosomal_S13"/>
    <property type="match status" value="1"/>
</dbReference>
<evidence type="ECO:0000256" key="6">
    <source>
        <dbReference type="ARBA" id="ARBA00035166"/>
    </source>
</evidence>
<dbReference type="SUPFAM" id="SSF46946">
    <property type="entry name" value="S13-like H2TH domain"/>
    <property type="match status" value="1"/>
</dbReference>
<dbReference type="InterPro" id="IPR018269">
    <property type="entry name" value="Ribosomal_uS13_CS"/>
</dbReference>
<proteinExistence type="inferred from homology"/>
<feature type="region of interest" description="Disordered" evidence="9">
    <location>
        <begin position="97"/>
        <end position="127"/>
    </location>
</feature>
<evidence type="ECO:0000256" key="5">
    <source>
        <dbReference type="ARBA" id="ARBA00023274"/>
    </source>
</evidence>
<dbReference type="FunFam" id="1.10.8.50:FF:000001">
    <property type="entry name" value="30S ribosomal protein S13"/>
    <property type="match status" value="1"/>
</dbReference>
<keyword evidence="3 7" id="KW-0694">RNA-binding</keyword>
<dbReference type="GO" id="GO:0006412">
    <property type="term" value="P:translation"/>
    <property type="evidence" value="ECO:0007669"/>
    <property type="project" value="UniProtKB-UniRule"/>
</dbReference>
<accession>A0A7C1X4P8</accession>
<comment type="function">
    <text evidence="7">Located at the top of the head of the 30S subunit, it contacts several helices of the 16S rRNA. In the 70S ribosome it contacts the 23S rRNA (bridge B1a) and protein L5 of the 50S subunit (bridge B1b), connecting the 2 subunits; these bridges are implicated in subunit movement. Contacts the tRNAs in the A and P-sites.</text>
</comment>